<evidence type="ECO:0000256" key="1">
    <source>
        <dbReference type="ARBA" id="ARBA00007150"/>
    </source>
</evidence>
<reference evidence="9 10" key="1">
    <citation type="journal article" date="2019" name="Nat. Commun.">
        <title>The antimicrobial potential of Streptomyces from insect microbiomes.</title>
        <authorList>
            <person name="Chevrette M.G."/>
            <person name="Carlson C.M."/>
            <person name="Ortega H.E."/>
            <person name="Thomas C."/>
            <person name="Ananiev G.E."/>
            <person name="Barns K.J."/>
            <person name="Book A.J."/>
            <person name="Cagnazzo J."/>
            <person name="Carlos C."/>
            <person name="Flanigan W."/>
            <person name="Grubbs K.J."/>
            <person name="Horn H.A."/>
            <person name="Hoffmann F.M."/>
            <person name="Klassen J.L."/>
            <person name="Knack J.J."/>
            <person name="Lewin G.R."/>
            <person name="McDonald B.R."/>
            <person name="Muller L."/>
            <person name="Melo W.G.P."/>
            <person name="Pinto-Tomas A.A."/>
            <person name="Schmitz A."/>
            <person name="Wendt-Pienkowski E."/>
            <person name="Wildman S."/>
            <person name="Zhao M."/>
            <person name="Zhang F."/>
            <person name="Bugni T.S."/>
            <person name="Andes D.R."/>
            <person name="Pupo M.T."/>
            <person name="Currie C.R."/>
        </authorList>
    </citation>
    <scope>NUCLEOTIDE SEQUENCE [LARGE SCALE GENOMIC DNA]</scope>
    <source>
        <strain evidence="9 10">SID5840</strain>
    </source>
</reference>
<dbReference type="PANTHER" id="PTHR30589">
    <property type="entry name" value="PROLIPOPROTEIN DIACYLGLYCERYL TRANSFERASE"/>
    <property type="match status" value="1"/>
</dbReference>
<keyword evidence="6 7" id="KW-0472">Membrane</keyword>
<feature type="transmembrane region" description="Helical" evidence="7">
    <location>
        <begin position="229"/>
        <end position="248"/>
    </location>
</feature>
<comment type="pathway">
    <text evidence="7">Protein modification; lipoprotein biosynthesis (diacylglyceryl transfer).</text>
</comment>
<dbReference type="GeneID" id="91389720"/>
<dbReference type="Proteomes" id="UP000467124">
    <property type="component" value="Unassembled WGS sequence"/>
</dbReference>
<dbReference type="GO" id="GO:0042158">
    <property type="term" value="P:lipoprotein biosynthetic process"/>
    <property type="evidence" value="ECO:0007669"/>
    <property type="project" value="UniProtKB-UniRule"/>
</dbReference>
<comment type="function">
    <text evidence="7">Catalyzes the transfer of the diacylglyceryl group from phosphatidylglycerol to the sulfhydryl group of the N-terminal cysteine of a prolipoprotein, the first step in the formation of mature lipoproteins.</text>
</comment>
<dbReference type="AlphaFoldDB" id="A0A7K2IXJ7"/>
<organism evidence="9 10">
    <name type="scientific">Nocardiopsis alba</name>
    <dbReference type="NCBI Taxonomy" id="53437"/>
    <lineage>
        <taxon>Bacteria</taxon>
        <taxon>Bacillati</taxon>
        <taxon>Actinomycetota</taxon>
        <taxon>Actinomycetes</taxon>
        <taxon>Streptosporangiales</taxon>
        <taxon>Nocardiopsidaceae</taxon>
        <taxon>Nocardiopsis</taxon>
    </lineage>
</organism>
<dbReference type="EMBL" id="WWHY01000001">
    <property type="protein sequence ID" value="MYR34505.1"/>
    <property type="molecule type" value="Genomic_DNA"/>
</dbReference>
<feature type="transmembrane region" description="Helical" evidence="7">
    <location>
        <begin position="64"/>
        <end position="84"/>
    </location>
</feature>
<gene>
    <name evidence="7" type="primary">lgt</name>
    <name evidence="9" type="ORF">GTW20_20215</name>
</gene>
<dbReference type="InterPro" id="IPR001640">
    <property type="entry name" value="Lgt"/>
</dbReference>
<feature type="transmembrane region" description="Helical" evidence="7">
    <location>
        <begin position="198"/>
        <end position="217"/>
    </location>
</feature>
<dbReference type="EC" id="2.5.1.145" evidence="7"/>
<evidence type="ECO:0000256" key="8">
    <source>
        <dbReference type="SAM" id="MobiDB-lite"/>
    </source>
</evidence>
<feature type="transmembrane region" description="Helical" evidence="7">
    <location>
        <begin position="104"/>
        <end position="126"/>
    </location>
</feature>
<dbReference type="RefSeq" id="WP_017534057.1">
    <property type="nucleotide sequence ID" value="NZ_BAZE01000001.1"/>
</dbReference>
<evidence type="ECO:0000256" key="7">
    <source>
        <dbReference type="HAMAP-Rule" id="MF_01147"/>
    </source>
</evidence>
<keyword evidence="9" id="KW-0328">Glycosyltransferase</keyword>
<sequence length="370" mass="40027">MPSTAFEGAIEYGRALAAIPSPEVNAIPIGPLQIHFYALCILAGVIVAVLWSERRWKAMGGEPGTIMDMAVWAVILGLIGGRLYHVISDAQLYFGPGKEPIRAFYIWEGGLGIWGAIPLGALGVWLVARKRGLSMSKLAFAIAPTIPLAQAIGRWGNYFNQELFGRPTDLPWAVEINLTPEGYLRAGMEPGVTTYHPTFLYESLWCLGLAILLAYLGRRFESSLQGGRLFALYVMGYCVGRFWIEYLRVDPANDFLGLRLNNWTSIVVFLGALAYFVWAGSRLDRFSTAVVPHGHDAGTQVFGDTGARDTDDQGTVYSAVDTDDSGFDQVTDASSGAGTEYHPRPERSSSEGSAEDGAEGAGGDSGSKPE</sequence>
<protein>
    <recommendedName>
        <fullName evidence="7">Phosphatidylglycerol--prolipoprotein diacylglyceryl transferase</fullName>
        <ecNumber evidence="7">2.5.1.145</ecNumber>
    </recommendedName>
</protein>
<dbReference type="Pfam" id="PF01790">
    <property type="entry name" value="LGT"/>
    <property type="match status" value="1"/>
</dbReference>
<keyword evidence="9" id="KW-0449">Lipoprotein</keyword>
<name>A0A7K2IXJ7_9ACTN</name>
<comment type="similarity">
    <text evidence="1 7">Belongs to the Lgt family.</text>
</comment>
<evidence type="ECO:0000313" key="9">
    <source>
        <dbReference type="EMBL" id="MYR34505.1"/>
    </source>
</evidence>
<keyword evidence="5 7" id="KW-1133">Transmembrane helix</keyword>
<accession>A0A7K2IXJ7</accession>
<dbReference type="GO" id="GO:0008961">
    <property type="term" value="F:phosphatidylglycerol-prolipoprotein diacylglyceryl transferase activity"/>
    <property type="evidence" value="ECO:0007669"/>
    <property type="project" value="UniProtKB-UniRule"/>
</dbReference>
<proteinExistence type="inferred from homology"/>
<evidence type="ECO:0000256" key="4">
    <source>
        <dbReference type="ARBA" id="ARBA00022692"/>
    </source>
</evidence>
<comment type="caution">
    <text evidence="9">The sequence shown here is derived from an EMBL/GenBank/DDBJ whole genome shotgun (WGS) entry which is preliminary data.</text>
</comment>
<evidence type="ECO:0000256" key="6">
    <source>
        <dbReference type="ARBA" id="ARBA00023136"/>
    </source>
</evidence>
<feature type="compositionally biased region" description="Gly residues" evidence="8">
    <location>
        <begin position="359"/>
        <end position="370"/>
    </location>
</feature>
<feature type="binding site" evidence="7">
    <location>
        <position position="154"/>
    </location>
    <ligand>
        <name>a 1,2-diacyl-sn-glycero-3-phospho-(1'-sn-glycerol)</name>
        <dbReference type="ChEBI" id="CHEBI:64716"/>
    </ligand>
</feature>
<feature type="transmembrane region" description="Helical" evidence="7">
    <location>
        <begin position="260"/>
        <end position="278"/>
    </location>
</feature>
<dbReference type="GO" id="GO:0005886">
    <property type="term" value="C:plasma membrane"/>
    <property type="evidence" value="ECO:0007669"/>
    <property type="project" value="UniProtKB-SubCell"/>
</dbReference>
<evidence type="ECO:0000313" key="10">
    <source>
        <dbReference type="Proteomes" id="UP000467124"/>
    </source>
</evidence>
<feature type="region of interest" description="Disordered" evidence="8">
    <location>
        <begin position="300"/>
        <end position="370"/>
    </location>
</feature>
<dbReference type="HAMAP" id="MF_01147">
    <property type="entry name" value="Lgt"/>
    <property type="match status" value="1"/>
</dbReference>
<dbReference type="PANTHER" id="PTHR30589:SF0">
    <property type="entry name" value="PHOSPHATIDYLGLYCEROL--PROLIPOPROTEIN DIACYLGLYCERYL TRANSFERASE"/>
    <property type="match status" value="1"/>
</dbReference>
<evidence type="ECO:0000256" key="3">
    <source>
        <dbReference type="ARBA" id="ARBA00022679"/>
    </source>
</evidence>
<dbReference type="PROSITE" id="PS01311">
    <property type="entry name" value="LGT"/>
    <property type="match status" value="1"/>
</dbReference>
<comment type="catalytic activity">
    <reaction evidence="7">
        <text>L-cysteinyl-[prolipoprotein] + a 1,2-diacyl-sn-glycero-3-phospho-(1'-sn-glycerol) = an S-1,2-diacyl-sn-glyceryl-L-cysteinyl-[prolipoprotein] + sn-glycerol 1-phosphate + H(+)</text>
        <dbReference type="Rhea" id="RHEA:56712"/>
        <dbReference type="Rhea" id="RHEA-COMP:14679"/>
        <dbReference type="Rhea" id="RHEA-COMP:14680"/>
        <dbReference type="ChEBI" id="CHEBI:15378"/>
        <dbReference type="ChEBI" id="CHEBI:29950"/>
        <dbReference type="ChEBI" id="CHEBI:57685"/>
        <dbReference type="ChEBI" id="CHEBI:64716"/>
        <dbReference type="ChEBI" id="CHEBI:140658"/>
        <dbReference type="EC" id="2.5.1.145"/>
    </reaction>
</comment>
<keyword evidence="3 7" id="KW-0808">Transferase</keyword>
<keyword evidence="2 7" id="KW-1003">Cell membrane</keyword>
<feature type="transmembrane region" description="Helical" evidence="7">
    <location>
        <begin position="138"/>
        <end position="156"/>
    </location>
</feature>
<dbReference type="NCBIfam" id="TIGR00544">
    <property type="entry name" value="lgt"/>
    <property type="match status" value="1"/>
</dbReference>
<evidence type="ECO:0000256" key="5">
    <source>
        <dbReference type="ARBA" id="ARBA00022989"/>
    </source>
</evidence>
<feature type="transmembrane region" description="Helical" evidence="7">
    <location>
        <begin position="34"/>
        <end position="52"/>
    </location>
</feature>
<comment type="subcellular location">
    <subcellularLocation>
        <location evidence="7">Cell membrane</location>
        <topology evidence="7">Multi-pass membrane protein</topology>
    </subcellularLocation>
</comment>
<keyword evidence="4 7" id="KW-0812">Transmembrane</keyword>
<dbReference type="UniPathway" id="UPA00664"/>
<evidence type="ECO:0000256" key="2">
    <source>
        <dbReference type="ARBA" id="ARBA00022475"/>
    </source>
</evidence>